<comment type="caution">
    <text evidence="1">The sequence shown here is derived from an EMBL/GenBank/DDBJ whole genome shotgun (WGS) entry which is preliminary data.</text>
</comment>
<sequence>MKKDPKQEGSQKRSLPEKLVVYKLLYPSILTESCVKGKSVVEKVIPWTQATTITFLVLIHSRTRDIRSVLSGLTIKFSRLLLSGPKSSFHMKVKYLYKSCLPLIQDRVAGAAVSAEIPKLPSPKHHLQLLRG</sequence>
<gene>
    <name evidence="1" type="ORF">ILYODFUR_023737</name>
</gene>
<dbReference type="EMBL" id="JAHRIQ010107016">
    <property type="protein sequence ID" value="MEQ2256392.1"/>
    <property type="molecule type" value="Genomic_DNA"/>
</dbReference>
<evidence type="ECO:0000313" key="2">
    <source>
        <dbReference type="Proteomes" id="UP001482620"/>
    </source>
</evidence>
<evidence type="ECO:0000313" key="1">
    <source>
        <dbReference type="EMBL" id="MEQ2256392.1"/>
    </source>
</evidence>
<dbReference type="Proteomes" id="UP001482620">
    <property type="component" value="Unassembled WGS sequence"/>
</dbReference>
<proteinExistence type="predicted"/>
<keyword evidence="2" id="KW-1185">Reference proteome</keyword>
<name>A0ABV0VI05_9TELE</name>
<protein>
    <submittedName>
        <fullName evidence="1">Uncharacterized protein</fullName>
    </submittedName>
</protein>
<reference evidence="1 2" key="1">
    <citation type="submission" date="2021-06" db="EMBL/GenBank/DDBJ databases">
        <authorList>
            <person name="Palmer J.M."/>
        </authorList>
    </citation>
    <scope>NUCLEOTIDE SEQUENCE [LARGE SCALE GENOMIC DNA]</scope>
    <source>
        <strain evidence="2">if_2019</strain>
        <tissue evidence="1">Muscle</tissue>
    </source>
</reference>
<accession>A0ABV0VI05</accession>
<organism evidence="1 2">
    <name type="scientific">Ilyodon furcidens</name>
    <name type="common">goldbreast splitfin</name>
    <dbReference type="NCBI Taxonomy" id="33524"/>
    <lineage>
        <taxon>Eukaryota</taxon>
        <taxon>Metazoa</taxon>
        <taxon>Chordata</taxon>
        <taxon>Craniata</taxon>
        <taxon>Vertebrata</taxon>
        <taxon>Euteleostomi</taxon>
        <taxon>Actinopterygii</taxon>
        <taxon>Neopterygii</taxon>
        <taxon>Teleostei</taxon>
        <taxon>Neoteleostei</taxon>
        <taxon>Acanthomorphata</taxon>
        <taxon>Ovalentaria</taxon>
        <taxon>Atherinomorphae</taxon>
        <taxon>Cyprinodontiformes</taxon>
        <taxon>Goodeidae</taxon>
        <taxon>Ilyodon</taxon>
    </lineage>
</organism>